<dbReference type="EMBL" id="FPBK01000001">
    <property type="protein sequence ID" value="SFU27464.1"/>
    <property type="molecule type" value="Genomic_DNA"/>
</dbReference>
<keyword evidence="4" id="KW-1185">Reference proteome</keyword>
<dbReference type="AlphaFoldDB" id="A0A1I7EU45"/>
<gene>
    <name evidence="3" type="ORF">SAMN05216480_101176</name>
</gene>
<dbReference type="Proteomes" id="UP000199138">
    <property type="component" value="Unassembled WGS sequence"/>
</dbReference>
<proteinExistence type="predicted"/>
<evidence type="ECO:0000313" key="3">
    <source>
        <dbReference type="EMBL" id="SFU27464.1"/>
    </source>
</evidence>
<feature type="domain" description="Outer membrane protein beta-barrel" evidence="2">
    <location>
        <begin position="300"/>
        <end position="481"/>
    </location>
</feature>
<feature type="region of interest" description="Disordered" evidence="1">
    <location>
        <begin position="92"/>
        <end position="153"/>
    </location>
</feature>
<dbReference type="RefSeq" id="WP_093021669.1">
    <property type="nucleotide sequence ID" value="NZ_FPBK01000001.1"/>
</dbReference>
<evidence type="ECO:0000259" key="2">
    <source>
        <dbReference type="Pfam" id="PF13568"/>
    </source>
</evidence>
<feature type="compositionally biased region" description="Polar residues" evidence="1">
    <location>
        <begin position="127"/>
        <end position="137"/>
    </location>
</feature>
<evidence type="ECO:0000256" key="1">
    <source>
        <dbReference type="SAM" id="MobiDB-lite"/>
    </source>
</evidence>
<dbReference type="InterPro" id="IPR025665">
    <property type="entry name" value="Beta-barrel_OMP_2"/>
</dbReference>
<feature type="compositionally biased region" description="Polar residues" evidence="1">
    <location>
        <begin position="96"/>
        <end position="117"/>
    </location>
</feature>
<dbReference type="Pfam" id="PF13568">
    <property type="entry name" value="OMP_b-brl_2"/>
    <property type="match status" value="1"/>
</dbReference>
<organism evidence="3 4">
    <name type="scientific">Pustulibacterium marinum</name>
    <dbReference type="NCBI Taxonomy" id="1224947"/>
    <lineage>
        <taxon>Bacteria</taxon>
        <taxon>Pseudomonadati</taxon>
        <taxon>Bacteroidota</taxon>
        <taxon>Flavobacteriia</taxon>
        <taxon>Flavobacteriales</taxon>
        <taxon>Flavobacteriaceae</taxon>
        <taxon>Pustulibacterium</taxon>
    </lineage>
</organism>
<sequence length="513" mass="56450">MIDDEKNIDRLFQEKFKDFEATPDDSLWNSIEAQLNEEKDEKVVPLFPWWAKRAGIAAILLIAAGLVTYFNPFNSNNNNQVKSVEQGVVDSENTKEINTSENEVGESSVSKSSTNENVVIASETSEKNIQNSSNVDATNSNKNTYSSNTSTKESISVAKNAGNKYNIQKNKYYKELNPNAGLKKEMQYATNSDENKPKASSQKTPQLAQNFDISGQDGNDDNNIKLNSPSIQQSIIDSLPNDNTVAQGETLDDVLKKLKEQDDSEEEEDEVAASRKKWSVMPNMAPVYYSSLTQGSPISSEFSNNSKSGNVNLSYGVNVGLEVSKKLSVRSGINKVQYGYATNGIYFTNNALSATDISSINYSNSGDAILFSNTGSSTNTLVAEIESNASVAKQEGSLIQNINYIEVPLELKYNLFDKKFGLNIVGGFSTLLLSDNEILLKTGNDLITSVGEANNINSLNFSTNLGLGINYNFSESLLLNLEPMFKYQLNTFSNNNGFNPYSLGIYTGFSFRF</sequence>
<dbReference type="OrthoDB" id="1113942at2"/>
<name>A0A1I7EU45_9FLAO</name>
<protein>
    <recommendedName>
        <fullName evidence="2">Outer membrane protein beta-barrel domain-containing protein</fullName>
    </recommendedName>
</protein>
<reference evidence="3 4" key="1">
    <citation type="submission" date="2016-10" db="EMBL/GenBank/DDBJ databases">
        <authorList>
            <person name="de Groot N.N."/>
        </authorList>
    </citation>
    <scope>NUCLEOTIDE SEQUENCE [LARGE SCALE GENOMIC DNA]</scope>
    <source>
        <strain evidence="3 4">CGMCC 1.12333</strain>
    </source>
</reference>
<dbReference type="STRING" id="1224947.SAMN05216480_101176"/>
<evidence type="ECO:0000313" key="4">
    <source>
        <dbReference type="Proteomes" id="UP000199138"/>
    </source>
</evidence>
<feature type="compositionally biased region" description="Low complexity" evidence="1">
    <location>
        <begin position="138"/>
        <end position="152"/>
    </location>
</feature>
<accession>A0A1I7EU45</accession>